<dbReference type="InterPro" id="IPR035906">
    <property type="entry name" value="MetI-like_sf"/>
</dbReference>
<feature type="transmembrane region" description="Helical" evidence="10">
    <location>
        <begin position="28"/>
        <end position="46"/>
    </location>
</feature>
<dbReference type="InterPro" id="IPR005672">
    <property type="entry name" value="Phosphate_PstA"/>
</dbReference>
<organism evidence="12 13">
    <name type="scientific">Geodermatophilus telluris</name>
    <dbReference type="NCBI Taxonomy" id="1190417"/>
    <lineage>
        <taxon>Bacteria</taxon>
        <taxon>Bacillati</taxon>
        <taxon>Actinomycetota</taxon>
        <taxon>Actinomycetes</taxon>
        <taxon>Geodermatophilales</taxon>
        <taxon>Geodermatophilaceae</taxon>
        <taxon>Geodermatophilus</taxon>
    </lineage>
</organism>
<evidence type="ECO:0000256" key="3">
    <source>
        <dbReference type="ARBA" id="ARBA00007069"/>
    </source>
</evidence>
<dbReference type="AlphaFoldDB" id="A0A1G6J8J6"/>
<dbReference type="CDD" id="cd06261">
    <property type="entry name" value="TM_PBP2"/>
    <property type="match status" value="1"/>
</dbReference>
<feature type="transmembrane region" description="Helical" evidence="10">
    <location>
        <begin position="134"/>
        <end position="163"/>
    </location>
</feature>
<evidence type="ECO:0000256" key="9">
    <source>
        <dbReference type="ARBA" id="ARBA00023136"/>
    </source>
</evidence>
<gene>
    <name evidence="12" type="ORF">SAMN05660690_0697</name>
</gene>
<dbReference type="PROSITE" id="PS50928">
    <property type="entry name" value="ABC_TM1"/>
    <property type="match status" value="1"/>
</dbReference>
<name>A0A1G6J8J6_9ACTN</name>
<evidence type="ECO:0000256" key="10">
    <source>
        <dbReference type="RuleBase" id="RU363043"/>
    </source>
</evidence>
<keyword evidence="13" id="KW-1185">Reference proteome</keyword>
<keyword evidence="4" id="KW-0813">Transport</keyword>
<evidence type="ECO:0000256" key="5">
    <source>
        <dbReference type="ARBA" id="ARBA00022475"/>
    </source>
</evidence>
<evidence type="ECO:0000256" key="7">
    <source>
        <dbReference type="ARBA" id="ARBA00022692"/>
    </source>
</evidence>
<feature type="transmembrane region" description="Helical" evidence="10">
    <location>
        <begin position="328"/>
        <end position="349"/>
    </location>
</feature>
<evidence type="ECO:0000313" key="12">
    <source>
        <dbReference type="EMBL" id="SDC14665.1"/>
    </source>
</evidence>
<evidence type="ECO:0000256" key="2">
    <source>
        <dbReference type="ARBA" id="ARBA00004651"/>
    </source>
</evidence>
<proteinExistence type="inferred from homology"/>
<dbReference type="OrthoDB" id="9775069at2"/>
<comment type="similarity">
    <text evidence="3 10">Belongs to the binding-protein-dependent transport system permease family. CysTW subfamily.</text>
</comment>
<dbReference type="GO" id="GO:0035435">
    <property type="term" value="P:phosphate ion transmembrane transport"/>
    <property type="evidence" value="ECO:0007669"/>
    <property type="project" value="InterPro"/>
</dbReference>
<accession>A0A1G6J8J6</accession>
<evidence type="ECO:0000259" key="11">
    <source>
        <dbReference type="PROSITE" id="PS50928"/>
    </source>
</evidence>
<sequence length="359" mass="37626">MSTDTRPAAPAPVPPSRPVRVERRLPRLAPLGLYLAGLALGAGVSALTGSGLASTVVYGVVLGTLAVYLAARSVEGRRKATDRLVTCLVTTAFALAMVPLVSLVWTVLGNGLARFDATFFTNSMFRVVGEGGGAYHAILGTLVITALATAISVPIGLMTAVYLVEYATGRLKRAITFFVDVMTGIPSIVAGLFAFALFTLLFGNDVRLGVMGAVALSVLMIPVVVRSCEEVLKLVPNELREASLALGVPKWRTIVKVVLPTAIAGLGTGVTLAVARVVGETAPLLVTVGLITGTNLDPFDGRMATLPVFAYYQLTQPGTDTQAFLDRAWTAALVLIILVMALNVVARLISRLLAPKTGR</sequence>
<comment type="subcellular location">
    <subcellularLocation>
        <location evidence="2 10">Cell membrane</location>
        <topology evidence="2 10">Multi-pass membrane protein</topology>
    </subcellularLocation>
</comment>
<keyword evidence="5 10" id="KW-1003">Cell membrane</keyword>
<evidence type="ECO:0000256" key="6">
    <source>
        <dbReference type="ARBA" id="ARBA00022592"/>
    </source>
</evidence>
<dbReference type="NCBIfam" id="TIGR00974">
    <property type="entry name" value="3a0107s02c"/>
    <property type="match status" value="1"/>
</dbReference>
<dbReference type="Proteomes" id="UP000199416">
    <property type="component" value="Unassembled WGS sequence"/>
</dbReference>
<dbReference type="PANTHER" id="PTHR42922:SF1">
    <property type="entry name" value="PHOSPHATE TRANSPORT SYSTEM PERMEASE PROTEIN PSTA"/>
    <property type="match status" value="1"/>
</dbReference>
<dbReference type="InterPro" id="IPR000515">
    <property type="entry name" value="MetI-like"/>
</dbReference>
<feature type="transmembrane region" description="Helical" evidence="10">
    <location>
        <begin position="83"/>
        <end position="108"/>
    </location>
</feature>
<comment type="function">
    <text evidence="1">Part of the binding-protein-dependent transport system for phosphate; probably responsible for the translocation of the substrate across the membrane.</text>
</comment>
<reference evidence="13" key="1">
    <citation type="submission" date="2016-10" db="EMBL/GenBank/DDBJ databases">
        <authorList>
            <person name="Varghese N."/>
            <person name="Submissions S."/>
        </authorList>
    </citation>
    <scope>NUCLEOTIDE SEQUENCE [LARGE SCALE GENOMIC DNA]</scope>
    <source>
        <strain evidence="13">DSM 45421</strain>
    </source>
</reference>
<dbReference type="GO" id="GO:0005315">
    <property type="term" value="F:phosphate transmembrane transporter activity"/>
    <property type="evidence" value="ECO:0007669"/>
    <property type="project" value="InterPro"/>
</dbReference>
<keyword evidence="6" id="KW-0592">Phosphate transport</keyword>
<protein>
    <recommendedName>
        <fullName evidence="10">Phosphate transport system permease protein PstA</fullName>
    </recommendedName>
</protein>
<evidence type="ECO:0000256" key="8">
    <source>
        <dbReference type="ARBA" id="ARBA00022989"/>
    </source>
</evidence>
<dbReference type="RefSeq" id="WP_091363172.1">
    <property type="nucleotide sequence ID" value="NZ_FMZF01000001.1"/>
</dbReference>
<dbReference type="GO" id="GO:0005886">
    <property type="term" value="C:plasma membrane"/>
    <property type="evidence" value="ECO:0007669"/>
    <property type="project" value="UniProtKB-SubCell"/>
</dbReference>
<evidence type="ECO:0000313" key="13">
    <source>
        <dbReference type="Proteomes" id="UP000199416"/>
    </source>
</evidence>
<dbReference type="PANTHER" id="PTHR42922">
    <property type="entry name" value="PHOSPHATE TRANSPORT SYSTEM PERMEASE PROTEIN PSTA"/>
    <property type="match status" value="1"/>
</dbReference>
<keyword evidence="9 10" id="KW-0472">Membrane</keyword>
<dbReference type="Pfam" id="PF00528">
    <property type="entry name" value="BPD_transp_1"/>
    <property type="match status" value="1"/>
</dbReference>
<dbReference type="SUPFAM" id="SSF161098">
    <property type="entry name" value="MetI-like"/>
    <property type="match status" value="1"/>
</dbReference>
<feature type="domain" description="ABC transmembrane type-1" evidence="11">
    <location>
        <begin position="138"/>
        <end position="346"/>
    </location>
</feature>
<keyword evidence="8 10" id="KW-1133">Transmembrane helix</keyword>
<keyword evidence="7 10" id="KW-0812">Transmembrane</keyword>
<dbReference type="Gene3D" id="1.10.3720.10">
    <property type="entry name" value="MetI-like"/>
    <property type="match status" value="1"/>
</dbReference>
<feature type="transmembrane region" description="Helical" evidence="10">
    <location>
        <begin position="52"/>
        <end position="71"/>
    </location>
</feature>
<evidence type="ECO:0000256" key="4">
    <source>
        <dbReference type="ARBA" id="ARBA00022448"/>
    </source>
</evidence>
<evidence type="ECO:0000256" key="1">
    <source>
        <dbReference type="ARBA" id="ARBA00003510"/>
    </source>
</evidence>
<dbReference type="EMBL" id="FMZF01000001">
    <property type="protein sequence ID" value="SDC14665.1"/>
    <property type="molecule type" value="Genomic_DNA"/>
</dbReference>
<dbReference type="STRING" id="1190417.SAMN05660690_0697"/>
<feature type="transmembrane region" description="Helical" evidence="10">
    <location>
        <begin position="257"/>
        <end position="278"/>
    </location>
</feature>
<feature type="transmembrane region" description="Helical" evidence="10">
    <location>
        <begin position="175"/>
        <end position="202"/>
    </location>
</feature>
<dbReference type="InterPro" id="IPR051408">
    <property type="entry name" value="Phosphate_transprt_permease"/>
</dbReference>
<feature type="transmembrane region" description="Helical" evidence="10">
    <location>
        <begin position="208"/>
        <end position="225"/>
    </location>
</feature>